<feature type="non-terminal residue" evidence="6">
    <location>
        <position position="525"/>
    </location>
</feature>
<accession>A0A8J5N742</accession>
<evidence type="ECO:0000259" key="5">
    <source>
        <dbReference type="Pfam" id="PF10551"/>
    </source>
</evidence>
<protein>
    <submittedName>
        <fullName evidence="6">Putative FLYWCH zinc finger and MULE transposase domain-containing protein</fullName>
    </submittedName>
</protein>
<dbReference type="Proteomes" id="UP000747542">
    <property type="component" value="Unassembled WGS sequence"/>
</dbReference>
<evidence type="ECO:0000313" key="6">
    <source>
        <dbReference type="EMBL" id="KAG7174890.1"/>
    </source>
</evidence>
<dbReference type="PANTHER" id="PTHR47160">
    <property type="entry name" value="PUTATIVE-RELATED"/>
    <property type="match status" value="1"/>
</dbReference>
<evidence type="ECO:0000256" key="3">
    <source>
        <dbReference type="ARBA" id="ARBA00022833"/>
    </source>
</evidence>
<gene>
    <name evidence="6" type="ORF">Hamer_G026300</name>
</gene>
<evidence type="ECO:0000313" key="7">
    <source>
        <dbReference type="Proteomes" id="UP000747542"/>
    </source>
</evidence>
<feature type="domain" description="MULE transposase" evidence="5">
    <location>
        <begin position="186"/>
        <end position="283"/>
    </location>
</feature>
<evidence type="ECO:0000256" key="2">
    <source>
        <dbReference type="ARBA" id="ARBA00022771"/>
    </source>
</evidence>
<dbReference type="GO" id="GO:0008270">
    <property type="term" value="F:zinc ion binding"/>
    <property type="evidence" value="ECO:0007669"/>
    <property type="project" value="UniProtKB-KW"/>
</dbReference>
<reference evidence="6" key="1">
    <citation type="journal article" date="2021" name="Sci. Adv.">
        <title>The American lobster genome reveals insights on longevity, neural, and immune adaptations.</title>
        <authorList>
            <person name="Polinski J.M."/>
            <person name="Zimin A.V."/>
            <person name="Clark K.F."/>
            <person name="Kohn A.B."/>
            <person name="Sadowski N."/>
            <person name="Timp W."/>
            <person name="Ptitsyn A."/>
            <person name="Khanna P."/>
            <person name="Romanova D.Y."/>
            <person name="Williams P."/>
            <person name="Greenwood S.J."/>
            <person name="Moroz L.L."/>
            <person name="Walt D.R."/>
            <person name="Bodnar A.G."/>
        </authorList>
    </citation>
    <scope>NUCLEOTIDE SEQUENCE</scope>
    <source>
        <strain evidence="6">GMGI-L3</strain>
    </source>
</reference>
<evidence type="ECO:0000256" key="1">
    <source>
        <dbReference type="ARBA" id="ARBA00022723"/>
    </source>
</evidence>
<feature type="domain" description="FLYWCH-type" evidence="4">
    <location>
        <begin position="11"/>
        <end position="64"/>
    </location>
</feature>
<proteinExistence type="predicted"/>
<keyword evidence="2" id="KW-0863">Zinc-finger</keyword>
<comment type="caution">
    <text evidence="6">The sequence shown here is derived from an EMBL/GenBank/DDBJ whole genome shotgun (WGS) entry which is preliminary data.</text>
</comment>
<dbReference type="InterPro" id="IPR007588">
    <property type="entry name" value="Znf_FLYWCH"/>
</dbReference>
<dbReference type="Pfam" id="PF10551">
    <property type="entry name" value="MULE"/>
    <property type="match status" value="1"/>
</dbReference>
<dbReference type="AlphaFoldDB" id="A0A8J5N742"/>
<dbReference type="Pfam" id="PF04500">
    <property type="entry name" value="FLYWCH"/>
    <property type="match status" value="1"/>
</dbReference>
<name>A0A8J5N742_HOMAM</name>
<dbReference type="EMBL" id="JAHLQT010006414">
    <property type="protein sequence ID" value="KAG7174890.1"/>
    <property type="molecule type" value="Genomic_DNA"/>
</dbReference>
<keyword evidence="1" id="KW-0479">Metal-binding</keyword>
<keyword evidence="7" id="KW-1185">Reference proteome</keyword>
<evidence type="ECO:0000259" key="4">
    <source>
        <dbReference type="Pfam" id="PF04500"/>
    </source>
</evidence>
<dbReference type="InterPro" id="IPR018289">
    <property type="entry name" value="MULE_transposase_dom"/>
</dbReference>
<dbReference type="Gene3D" id="2.20.25.240">
    <property type="match status" value="1"/>
</dbReference>
<dbReference type="PANTHER" id="PTHR47160:SF10">
    <property type="entry name" value="MULE TRANSPOSASE DOMAIN-CONTAINING PROTEIN"/>
    <property type="match status" value="1"/>
</dbReference>
<keyword evidence="3" id="KW-0862">Zinc</keyword>
<organism evidence="6 7">
    <name type="scientific">Homarus americanus</name>
    <name type="common">American lobster</name>
    <dbReference type="NCBI Taxonomy" id="6706"/>
    <lineage>
        <taxon>Eukaryota</taxon>
        <taxon>Metazoa</taxon>
        <taxon>Ecdysozoa</taxon>
        <taxon>Arthropoda</taxon>
        <taxon>Crustacea</taxon>
        <taxon>Multicrustacea</taxon>
        <taxon>Malacostraca</taxon>
        <taxon>Eumalacostraca</taxon>
        <taxon>Eucarida</taxon>
        <taxon>Decapoda</taxon>
        <taxon>Pleocyemata</taxon>
        <taxon>Astacidea</taxon>
        <taxon>Nephropoidea</taxon>
        <taxon>Nephropidae</taxon>
        <taxon>Homarus</taxon>
    </lineage>
</organism>
<sequence length="525" mass="59656">YYFSFTHGTHQEQLCYEGYMYTKKTKTKNTIRWECANRASLSCKGAISTDHDISVPLSVKEHSHDPDAVRVAVVKLRHQIKDDSRTKKAKTTQIFADAMLEATDEVRARAGKPDTIRRDIKRVRRGCRPKEPSSLAELHLDEEWSETGGNNPRPFLIHDSGADTNDRVIIFATEASLRLLSRSSQWHMDGTFAMSPKIFKQVYVIRVLLGETSVSCVYALLLGKTQSIYEELLQAVITQCEHLGCYPDPSTIITDFEQATIKAVSSVSGEHTTVQGCFYHLTQSTWRKIQDLGLVPLYKSNENVKKFCGMLDGLALLPLDDVIAGMEYLKENTPDGLKELVDEFKPHLQTPTIHFHLFACDIVLLSSPLLTNNICEGWSNSFRSLIGHQHPSIWTVIEAFRKDQALAATTMLQDQIGERPQKRVRRAQKTFEERLVNLCSDRQSSSKSVDLKLFTKALPDWRRAPHASQLQGVYQSTLIMITLALWKDERQHSNNSRRQFVKLMYAKVVLNFSSRVARNELAVNI</sequence>